<accession>F4G5I7</accession>
<dbReference type="Gene3D" id="2.60.120.560">
    <property type="entry name" value="Exo-inulinase, domain 1"/>
    <property type="match status" value="1"/>
</dbReference>
<dbReference type="RefSeq" id="WP_013721872.1">
    <property type="nucleotide sequence ID" value="NC_015422.1"/>
</dbReference>
<evidence type="ECO:0008006" key="3">
    <source>
        <dbReference type="Google" id="ProtNLM"/>
    </source>
</evidence>
<dbReference type="eggNOG" id="COG3848">
    <property type="taxonomic scope" value="Bacteria"/>
</dbReference>
<dbReference type="HOGENOM" id="CLU_086899_0_0_4"/>
<dbReference type="KEGG" id="adk:Alide2_1776"/>
<dbReference type="STRING" id="596154.Alide2_1776"/>
<proteinExistence type="predicted"/>
<dbReference type="InterPro" id="IPR013320">
    <property type="entry name" value="ConA-like_dom_sf"/>
</dbReference>
<gene>
    <name evidence="1" type="ordered locus">Alide2_1776</name>
</gene>
<evidence type="ECO:0000313" key="1">
    <source>
        <dbReference type="EMBL" id="AEB84163.1"/>
    </source>
</evidence>
<dbReference type="EMBL" id="CP002657">
    <property type="protein sequence ID" value="AEB84163.1"/>
    <property type="molecule type" value="Genomic_DNA"/>
</dbReference>
<evidence type="ECO:0000313" key="2">
    <source>
        <dbReference type="Proteomes" id="UP000007938"/>
    </source>
</evidence>
<reference evidence="1 2" key="1">
    <citation type="journal article" date="2011" name="J. Bacteriol.">
        <title>Genome Sequences of Alicycliphilus denitrificans Strains BC and K601T.</title>
        <authorList>
            <person name="Oosterkamp M.J."/>
            <person name="Veuskens T."/>
            <person name="Plugge C.M."/>
            <person name="Langenhoff A.A."/>
            <person name="Gerritse J."/>
            <person name="van Berkel W.J."/>
            <person name="Pieper D.H."/>
            <person name="Junca H."/>
            <person name="Goodwin L.A."/>
            <person name="Daligault H.E."/>
            <person name="Bruce D.C."/>
            <person name="Detter J.C."/>
            <person name="Tapia R."/>
            <person name="Han C.S."/>
            <person name="Land M.L."/>
            <person name="Hauser L.J."/>
            <person name="Smidt H."/>
            <person name="Stams A.J."/>
        </authorList>
    </citation>
    <scope>NUCLEOTIDE SEQUENCE [LARGE SCALE GENOMIC DNA]</scope>
    <source>
        <strain evidence="2">DSM 14773 / CIP 107495 / K601</strain>
    </source>
</reference>
<name>F4G5I7_ALIDK</name>
<dbReference type="SUPFAM" id="SSF49899">
    <property type="entry name" value="Concanavalin A-like lectins/glucanases"/>
    <property type="match status" value="1"/>
</dbReference>
<organism evidence="1 2">
    <name type="scientific">Alicycliphilus denitrificans (strain DSM 14773 / CIP 107495 / K601)</name>
    <dbReference type="NCBI Taxonomy" id="596154"/>
    <lineage>
        <taxon>Bacteria</taxon>
        <taxon>Pseudomonadati</taxon>
        <taxon>Pseudomonadota</taxon>
        <taxon>Betaproteobacteria</taxon>
        <taxon>Burkholderiales</taxon>
        <taxon>Comamonadaceae</taxon>
        <taxon>Alicycliphilus</taxon>
    </lineage>
</organism>
<protein>
    <recommendedName>
        <fullName evidence="3">3-keto-disaccharide hydrolase domain-containing protein</fullName>
    </recommendedName>
</protein>
<reference evidence="1 2" key="2">
    <citation type="submission" date="2011-04" db="EMBL/GenBank/DDBJ databases">
        <title>Complete sequence of chromosome of Alicycliphilus denitrificans K601.</title>
        <authorList>
            <consortium name="US DOE Joint Genome Institute"/>
            <person name="Lucas S."/>
            <person name="Han J."/>
            <person name="Lapidus A."/>
            <person name="Cheng J.-F."/>
            <person name="Goodwin L."/>
            <person name="Pitluck S."/>
            <person name="Peters L."/>
            <person name="Zeytun A."/>
            <person name="Detter J.C."/>
            <person name="Han C."/>
            <person name="Tapia R."/>
            <person name="Land M."/>
            <person name="Hauser L."/>
            <person name="Kyrpides N."/>
            <person name="Ivanova N."/>
            <person name="Mikhailova N."/>
            <person name="Pagani I."/>
            <person name="Oosterkamp M."/>
            <person name="Pieper D."/>
            <person name="van Berkel W."/>
            <person name="Langenhoff A."/>
            <person name="Smidt H."/>
            <person name="Stams A."/>
            <person name="Woyke T."/>
        </authorList>
    </citation>
    <scope>NUCLEOTIDE SEQUENCE [LARGE SCALE GENOMIC DNA]</scope>
    <source>
        <strain evidence="2">DSM 14773 / CIP 107495 / K601</strain>
    </source>
</reference>
<sequence>MTRTRRNLLLVTGFLLLAAAGTWAAFRFLIGEAPPAQPEYLPQTGAAPAPAVPRPTGPVRQADGTLRFDFEAETVGAEPKSIVPAVGQWLTGVDGERRVLVVDGRGWARGQAAAGLADKARALYGERYAEFLDNVQAYAYFPLAVAQGIEDFRSGEIELAFKCVAGRIDQAAGIVFDLKPNGDYLVLRANCLEDNLVLFKYEQGKRSSVQWVRNTPTPTGPWHSLKLVAADRRVEGWLNGQRQLEHELPAPFSGRVGVWSKADSVMYFDRYLVREAGRR</sequence>
<keyword evidence="2" id="KW-1185">Reference proteome</keyword>
<dbReference type="AlphaFoldDB" id="F4G5I7"/>
<dbReference type="Proteomes" id="UP000007938">
    <property type="component" value="Chromosome"/>
</dbReference>